<reference evidence="2" key="2">
    <citation type="submission" date="2018-02" db="UniProtKB">
        <authorList>
            <consortium name="EnsemblPlants"/>
        </authorList>
    </citation>
    <scope>IDENTIFICATION</scope>
    <source>
        <strain evidence="2">Williams 82</strain>
    </source>
</reference>
<reference evidence="1 2" key="1">
    <citation type="journal article" date="2010" name="Nature">
        <title>Genome sequence of the palaeopolyploid soybean.</title>
        <authorList>
            <person name="Schmutz J."/>
            <person name="Cannon S.B."/>
            <person name="Schlueter J."/>
            <person name="Ma J."/>
            <person name="Mitros T."/>
            <person name="Nelson W."/>
            <person name="Hyten D.L."/>
            <person name="Song Q."/>
            <person name="Thelen J.J."/>
            <person name="Cheng J."/>
            <person name="Xu D."/>
            <person name="Hellsten U."/>
            <person name="May G.D."/>
            <person name="Yu Y."/>
            <person name="Sakurai T."/>
            <person name="Umezawa T."/>
            <person name="Bhattacharyya M.K."/>
            <person name="Sandhu D."/>
            <person name="Valliyodan B."/>
            <person name="Lindquist E."/>
            <person name="Peto M."/>
            <person name="Grant D."/>
            <person name="Shu S."/>
            <person name="Goodstein D."/>
            <person name="Barry K."/>
            <person name="Futrell-Griggs M."/>
            <person name="Abernathy B."/>
            <person name="Du J."/>
            <person name="Tian Z."/>
            <person name="Zhu L."/>
            <person name="Gill N."/>
            <person name="Joshi T."/>
            <person name="Libault M."/>
            <person name="Sethuraman A."/>
            <person name="Zhang X.-C."/>
            <person name="Shinozaki K."/>
            <person name="Nguyen H.T."/>
            <person name="Wing R.A."/>
            <person name="Cregan P."/>
            <person name="Specht J."/>
            <person name="Grimwood J."/>
            <person name="Rokhsar D."/>
            <person name="Stacey G."/>
            <person name="Shoemaker R.C."/>
            <person name="Jackson S.A."/>
        </authorList>
    </citation>
    <scope>NUCLEOTIDE SEQUENCE</scope>
    <source>
        <strain evidence="2">cv. Williams 82</strain>
        <tissue evidence="1">Callus</tissue>
    </source>
</reference>
<protein>
    <recommendedName>
        <fullName evidence="4">DUF4283 domain-containing protein</fullName>
    </recommendedName>
</protein>
<dbReference type="Gramene" id="KRH12869">
    <property type="protein sequence ID" value="KRH12869"/>
    <property type="gene ID" value="GLYMA_15G200900"/>
</dbReference>
<dbReference type="EMBL" id="CM000848">
    <property type="protein sequence ID" value="KRH12869.1"/>
    <property type="molecule type" value="Genomic_DNA"/>
</dbReference>
<dbReference type="Proteomes" id="UP000008827">
    <property type="component" value="Chromosome 15"/>
</dbReference>
<dbReference type="InParanoid" id="A0A0R0GDC6"/>
<organism evidence="1">
    <name type="scientific">Glycine max</name>
    <name type="common">Soybean</name>
    <name type="synonym">Glycine hispida</name>
    <dbReference type="NCBI Taxonomy" id="3847"/>
    <lineage>
        <taxon>Eukaryota</taxon>
        <taxon>Viridiplantae</taxon>
        <taxon>Streptophyta</taxon>
        <taxon>Embryophyta</taxon>
        <taxon>Tracheophyta</taxon>
        <taxon>Spermatophyta</taxon>
        <taxon>Magnoliopsida</taxon>
        <taxon>eudicotyledons</taxon>
        <taxon>Gunneridae</taxon>
        <taxon>Pentapetalae</taxon>
        <taxon>rosids</taxon>
        <taxon>fabids</taxon>
        <taxon>Fabales</taxon>
        <taxon>Fabaceae</taxon>
        <taxon>Papilionoideae</taxon>
        <taxon>50 kb inversion clade</taxon>
        <taxon>NPAAA clade</taxon>
        <taxon>indigoferoid/millettioid clade</taxon>
        <taxon>Phaseoleae</taxon>
        <taxon>Glycine</taxon>
        <taxon>Glycine subgen. Soja</taxon>
    </lineage>
</organism>
<proteinExistence type="predicted"/>
<dbReference type="OMA" id="ARIRDCN"/>
<evidence type="ECO:0000313" key="1">
    <source>
        <dbReference type="EMBL" id="KRH12869.1"/>
    </source>
</evidence>
<reference evidence="1" key="3">
    <citation type="submission" date="2018-07" db="EMBL/GenBank/DDBJ databases">
        <title>WGS assembly of Glycine max.</title>
        <authorList>
            <person name="Schmutz J."/>
            <person name="Cannon S."/>
            <person name="Schlueter J."/>
            <person name="Ma J."/>
            <person name="Mitros T."/>
            <person name="Nelson W."/>
            <person name="Hyten D."/>
            <person name="Song Q."/>
            <person name="Thelen J."/>
            <person name="Cheng J."/>
            <person name="Xu D."/>
            <person name="Hellsten U."/>
            <person name="May G."/>
            <person name="Yu Y."/>
            <person name="Sakurai T."/>
            <person name="Umezawa T."/>
            <person name="Bhattacharyya M."/>
            <person name="Sandhu D."/>
            <person name="Valliyodan B."/>
            <person name="Lindquist E."/>
            <person name="Peto M."/>
            <person name="Grant D."/>
            <person name="Shu S."/>
            <person name="Goodstein D."/>
            <person name="Barry K."/>
            <person name="Futrell-Griggs M."/>
            <person name="Abernathy B."/>
            <person name="Du J."/>
            <person name="Tian Z."/>
            <person name="Zhu L."/>
            <person name="Gill N."/>
            <person name="Joshi T."/>
            <person name="Libault M."/>
            <person name="Sethuraman A."/>
            <person name="Zhang X."/>
            <person name="Shinozaki K."/>
            <person name="Nguyen H."/>
            <person name="Wing R."/>
            <person name="Cregan P."/>
            <person name="Specht J."/>
            <person name="Grimwood J."/>
            <person name="Rokhsar D."/>
            <person name="Stacey G."/>
            <person name="Shoemaker R."/>
            <person name="Jackson S."/>
        </authorList>
    </citation>
    <scope>NUCLEOTIDE SEQUENCE</scope>
    <source>
        <tissue evidence="1">Callus</tissue>
    </source>
</reference>
<gene>
    <name evidence="1" type="ORF">GLYMA_15G200900</name>
</gene>
<evidence type="ECO:0000313" key="3">
    <source>
        <dbReference type="Proteomes" id="UP000008827"/>
    </source>
</evidence>
<evidence type="ECO:0008006" key="4">
    <source>
        <dbReference type="Google" id="ProtNLM"/>
    </source>
</evidence>
<keyword evidence="3" id="KW-1185">Reference proteome</keyword>
<dbReference type="AlphaFoldDB" id="A0A0R0GDC6"/>
<evidence type="ECO:0000313" key="2">
    <source>
        <dbReference type="EnsemblPlants" id="KRH12869"/>
    </source>
</evidence>
<name>A0A0R0GDC6_SOYBN</name>
<accession>A0A0R0GDC6</accession>
<dbReference type="EnsemblPlants" id="KRH12869">
    <property type="protein sequence ID" value="KRH12869"/>
    <property type="gene ID" value="GLYMA_15G200900"/>
</dbReference>
<sequence length="138" mass="15803">MVSNNCDIPLSNLPKPCLKGDKIFIKISKDEYQLSLKSCTNNLYVKLSLPKGSSPLKTTKLYEKLLKLWSPVTHWKIEYWHPKLMFAIAGVVGTPIMFDEAIRNHTLGYFTWLLVDIDMKEQLHSKILVERDGGSHSL</sequence>